<keyword evidence="2" id="KW-1185">Reference proteome</keyword>
<comment type="caution">
    <text evidence="1">The sequence shown here is derived from an EMBL/GenBank/DDBJ whole genome shotgun (WGS) entry which is preliminary data.</text>
</comment>
<evidence type="ECO:0000313" key="2">
    <source>
        <dbReference type="Proteomes" id="UP000499080"/>
    </source>
</evidence>
<dbReference type="Proteomes" id="UP000499080">
    <property type="component" value="Unassembled WGS sequence"/>
</dbReference>
<reference evidence="1 2" key="1">
    <citation type="journal article" date="2019" name="Sci. Rep.">
        <title>Orb-weaving spider Araneus ventricosus genome elucidates the spidroin gene catalogue.</title>
        <authorList>
            <person name="Kono N."/>
            <person name="Nakamura H."/>
            <person name="Ohtoshi R."/>
            <person name="Moran D.A.P."/>
            <person name="Shinohara A."/>
            <person name="Yoshida Y."/>
            <person name="Fujiwara M."/>
            <person name="Mori M."/>
            <person name="Tomita M."/>
            <person name="Arakawa K."/>
        </authorList>
    </citation>
    <scope>NUCLEOTIDE SEQUENCE [LARGE SCALE GENOMIC DNA]</scope>
</reference>
<name>A0A4Y2N3P0_ARAVE</name>
<protein>
    <submittedName>
        <fullName evidence="1">Uncharacterized protein</fullName>
    </submittedName>
</protein>
<proteinExistence type="predicted"/>
<evidence type="ECO:0000313" key="1">
    <source>
        <dbReference type="EMBL" id="GBN34048.1"/>
    </source>
</evidence>
<gene>
    <name evidence="1" type="ORF">AVEN_164252_1</name>
</gene>
<accession>A0A4Y2N3P0</accession>
<sequence>PAGAFRRTCSSIVEPLIVVAAGWGPIHFTNEVRQHLNVAFGQNWIELGGSVIGLLHRRCYHGFLGSYESKSV</sequence>
<dbReference type="EMBL" id="BGPR01126161">
    <property type="protein sequence ID" value="GBN34048.1"/>
    <property type="molecule type" value="Genomic_DNA"/>
</dbReference>
<feature type="non-terminal residue" evidence="1">
    <location>
        <position position="1"/>
    </location>
</feature>
<organism evidence="1 2">
    <name type="scientific">Araneus ventricosus</name>
    <name type="common">Orbweaver spider</name>
    <name type="synonym">Epeira ventricosa</name>
    <dbReference type="NCBI Taxonomy" id="182803"/>
    <lineage>
        <taxon>Eukaryota</taxon>
        <taxon>Metazoa</taxon>
        <taxon>Ecdysozoa</taxon>
        <taxon>Arthropoda</taxon>
        <taxon>Chelicerata</taxon>
        <taxon>Arachnida</taxon>
        <taxon>Araneae</taxon>
        <taxon>Araneomorphae</taxon>
        <taxon>Entelegynae</taxon>
        <taxon>Araneoidea</taxon>
        <taxon>Araneidae</taxon>
        <taxon>Araneus</taxon>
    </lineage>
</organism>
<dbReference type="AlphaFoldDB" id="A0A4Y2N3P0"/>